<feature type="disulfide bond" evidence="6">
    <location>
        <begin position="99"/>
        <end position="192"/>
    </location>
</feature>
<protein>
    <recommendedName>
        <fullName evidence="8">Phospholipase A2</fullName>
        <ecNumber evidence="8">3.1.1.4</ecNumber>
    </recommendedName>
</protein>
<dbReference type="PANTHER" id="PTHR11716">
    <property type="entry name" value="PHOSPHOLIPASE A2 FAMILY MEMBER"/>
    <property type="match status" value="1"/>
</dbReference>
<feature type="binding site" evidence="5">
    <location>
        <position position="102"/>
    </location>
    <ligand>
        <name>Ca(2+)</name>
        <dbReference type="ChEBI" id="CHEBI:29108"/>
    </ligand>
</feature>
<evidence type="ECO:0000256" key="4">
    <source>
        <dbReference type="PIRSR" id="PIRSR601211-1"/>
    </source>
</evidence>
<accession>A0A8B9CSU0</accession>
<dbReference type="SMART" id="SM00085">
    <property type="entry name" value="PA2c"/>
    <property type="match status" value="1"/>
</dbReference>
<keyword evidence="8" id="KW-0732">Signal</keyword>
<keyword evidence="11" id="KW-1185">Reference proteome</keyword>
<dbReference type="PRINTS" id="PR00389">
    <property type="entry name" value="PHPHLIPASEA2"/>
</dbReference>
<dbReference type="Pfam" id="PF00068">
    <property type="entry name" value="Phospholip_A2_1"/>
    <property type="match status" value="1"/>
</dbReference>
<dbReference type="GeneTree" id="ENSGT00940000155096"/>
<dbReference type="Gene3D" id="1.20.90.10">
    <property type="entry name" value="Phospholipase A2 domain"/>
    <property type="match status" value="1"/>
</dbReference>
<dbReference type="InterPro" id="IPR036444">
    <property type="entry name" value="PLipase_A2_dom_sf"/>
</dbReference>
<dbReference type="GO" id="GO:0005509">
    <property type="term" value="F:calcium ion binding"/>
    <property type="evidence" value="ECO:0007669"/>
    <property type="project" value="InterPro"/>
</dbReference>
<feature type="disulfide bond" evidence="6">
    <location>
        <begin position="123"/>
        <end position="165"/>
    </location>
</feature>
<dbReference type="PROSITE" id="PS00118">
    <property type="entry name" value="PA2_HIS"/>
    <property type="match status" value="1"/>
</dbReference>
<evidence type="ECO:0000256" key="3">
    <source>
        <dbReference type="ARBA" id="ARBA00023157"/>
    </source>
</evidence>
<dbReference type="GO" id="GO:0070374">
    <property type="term" value="P:positive regulation of ERK1 and ERK2 cascade"/>
    <property type="evidence" value="ECO:0007669"/>
    <property type="project" value="Ensembl"/>
</dbReference>
<dbReference type="GO" id="GO:0047498">
    <property type="term" value="F:calcium-dependent phospholipase A2 activity"/>
    <property type="evidence" value="ECO:0007669"/>
    <property type="project" value="Ensembl"/>
</dbReference>
<comment type="subcellular location">
    <subcellularLocation>
        <location evidence="1 8">Secreted</location>
    </subcellularLocation>
</comment>
<proteinExistence type="inferred from homology"/>
<feature type="active site" evidence="4">
    <location>
        <position position="120"/>
    </location>
</feature>
<feature type="disulfide bond" evidence="6">
    <location>
        <begin position="152"/>
        <end position="163"/>
    </location>
</feature>
<organism evidence="10 11">
    <name type="scientific">Anser brachyrhynchus</name>
    <name type="common">Pink-footed goose</name>
    <dbReference type="NCBI Taxonomy" id="132585"/>
    <lineage>
        <taxon>Eukaryota</taxon>
        <taxon>Metazoa</taxon>
        <taxon>Chordata</taxon>
        <taxon>Craniata</taxon>
        <taxon>Vertebrata</taxon>
        <taxon>Euteleostomi</taxon>
        <taxon>Archelosauria</taxon>
        <taxon>Archosauria</taxon>
        <taxon>Dinosauria</taxon>
        <taxon>Saurischia</taxon>
        <taxon>Theropoda</taxon>
        <taxon>Coelurosauria</taxon>
        <taxon>Aves</taxon>
        <taxon>Neognathae</taxon>
        <taxon>Galloanserae</taxon>
        <taxon>Anseriformes</taxon>
        <taxon>Anatidae</taxon>
        <taxon>Anserinae</taxon>
        <taxon>Anser</taxon>
    </lineage>
</organism>
<dbReference type="CDD" id="cd00125">
    <property type="entry name" value="PLA2c"/>
    <property type="match status" value="1"/>
</dbReference>
<feature type="disulfide bond" evidence="6">
    <location>
        <begin position="116"/>
        <end position="172"/>
    </location>
</feature>
<evidence type="ECO:0000256" key="2">
    <source>
        <dbReference type="ARBA" id="ARBA00022525"/>
    </source>
</evidence>
<evidence type="ECO:0000313" key="11">
    <source>
        <dbReference type="Proteomes" id="UP000694426"/>
    </source>
</evidence>
<evidence type="ECO:0000256" key="8">
    <source>
        <dbReference type="RuleBase" id="RU361236"/>
    </source>
</evidence>
<dbReference type="FunFam" id="1.20.90.10:FF:000001">
    <property type="entry name" value="Basic phospholipase A2 homolog"/>
    <property type="match status" value="1"/>
</dbReference>
<comment type="cofactor">
    <cofactor evidence="5">
        <name>Ca(2+)</name>
        <dbReference type="ChEBI" id="CHEBI:29108"/>
    </cofactor>
    <text evidence="5">Binds 1 Ca(2+) ion per subunit.</text>
</comment>
<evidence type="ECO:0000256" key="7">
    <source>
        <dbReference type="RuleBase" id="RU003654"/>
    </source>
</evidence>
<comment type="catalytic activity">
    <reaction evidence="8">
        <text>a 1,2-diacyl-sn-glycero-3-phosphocholine + H2O = a 1-acyl-sn-glycero-3-phosphocholine + a fatty acid + H(+)</text>
        <dbReference type="Rhea" id="RHEA:15801"/>
        <dbReference type="ChEBI" id="CHEBI:15377"/>
        <dbReference type="ChEBI" id="CHEBI:15378"/>
        <dbReference type="ChEBI" id="CHEBI:28868"/>
        <dbReference type="ChEBI" id="CHEBI:57643"/>
        <dbReference type="ChEBI" id="CHEBI:58168"/>
        <dbReference type="EC" id="3.1.1.4"/>
    </reaction>
</comment>
<dbReference type="GO" id="GO:0050482">
    <property type="term" value="P:arachidonate secretion"/>
    <property type="evidence" value="ECO:0007669"/>
    <property type="project" value="InterPro"/>
</dbReference>
<keyword evidence="2 8" id="KW-0964">Secreted</keyword>
<dbReference type="InterPro" id="IPR001211">
    <property type="entry name" value="PLA2"/>
</dbReference>
<feature type="chain" id="PRO_5034370716" description="Phospholipase A2" evidence="8">
    <location>
        <begin position="18"/>
        <end position="199"/>
    </location>
</feature>
<dbReference type="Ensembl" id="ENSABRT00000034845.1">
    <property type="protein sequence ID" value="ENSABRP00000024858.1"/>
    <property type="gene ID" value="ENSABRG00000020854.1"/>
</dbReference>
<dbReference type="Proteomes" id="UP000694426">
    <property type="component" value="Unplaced"/>
</dbReference>
<dbReference type="PROSITE" id="PS00119">
    <property type="entry name" value="PA2_ASP"/>
    <property type="match status" value="1"/>
</dbReference>
<evidence type="ECO:0000256" key="1">
    <source>
        <dbReference type="ARBA" id="ARBA00004613"/>
    </source>
</evidence>
<gene>
    <name evidence="10" type="primary">PLA2G2A</name>
</gene>
<feature type="domain" description="Phospholipase A2-like central" evidence="9">
    <location>
        <begin position="74"/>
        <end position="193"/>
    </location>
</feature>
<reference evidence="10" key="1">
    <citation type="submission" date="2025-08" db="UniProtKB">
        <authorList>
            <consortium name="Ensembl"/>
        </authorList>
    </citation>
    <scope>IDENTIFICATION</scope>
</reference>
<dbReference type="GO" id="GO:0046470">
    <property type="term" value="P:phosphatidylcholine metabolic process"/>
    <property type="evidence" value="ECO:0007669"/>
    <property type="project" value="Ensembl"/>
</dbReference>
<keyword evidence="5" id="KW-0479">Metal-binding</keyword>
<dbReference type="InterPro" id="IPR016090">
    <property type="entry name" value="PLA2-like_dom"/>
</dbReference>
<evidence type="ECO:0000259" key="9">
    <source>
        <dbReference type="SMART" id="SM00085"/>
    </source>
</evidence>
<feature type="active site" evidence="4">
    <location>
        <position position="166"/>
    </location>
</feature>
<dbReference type="GO" id="GO:1902563">
    <property type="term" value="P:regulation of neutrophil activation"/>
    <property type="evidence" value="ECO:0007669"/>
    <property type="project" value="Ensembl"/>
</dbReference>
<evidence type="ECO:0000256" key="5">
    <source>
        <dbReference type="PIRSR" id="PIRSR601211-2"/>
    </source>
</evidence>
<dbReference type="SUPFAM" id="SSF48619">
    <property type="entry name" value="Phospholipase A2, PLA2"/>
    <property type="match status" value="1"/>
</dbReference>
<dbReference type="InterPro" id="IPR033113">
    <property type="entry name" value="PLA2_histidine"/>
</dbReference>
<dbReference type="GO" id="GO:0038166">
    <property type="term" value="P:angiotensin-activated signaling pathway"/>
    <property type="evidence" value="ECO:0007669"/>
    <property type="project" value="Ensembl"/>
</dbReference>
<dbReference type="GO" id="GO:0005615">
    <property type="term" value="C:extracellular space"/>
    <property type="evidence" value="ECO:0007669"/>
    <property type="project" value="Ensembl"/>
</dbReference>
<feature type="binding site" evidence="5">
    <location>
        <position position="104"/>
    </location>
    <ligand>
        <name>Ca(2+)</name>
        <dbReference type="ChEBI" id="CHEBI:29108"/>
    </ligand>
</feature>
<feature type="disulfide bond" evidence="6">
    <location>
        <begin position="101"/>
        <end position="117"/>
    </location>
</feature>
<feature type="disulfide bond" evidence="6">
    <location>
        <begin position="134"/>
        <end position="158"/>
    </location>
</feature>
<keyword evidence="8" id="KW-0443">Lipid metabolism</keyword>
<dbReference type="GO" id="GO:0046337">
    <property type="term" value="P:phosphatidylethanolamine metabolic process"/>
    <property type="evidence" value="ECO:0007669"/>
    <property type="project" value="Ensembl"/>
</dbReference>
<sequence length="199" mass="21734">MRNLLLALLLACGELAGEVGISSSWRKYHPNPQVLGTQVLAERCSFSAMPGVGLLTLIFILRGAGARSSLAGGNLWDLQKMITKVTGRNAFLYYSSYGCYCGLGGHGRPKDATDRCCHAHDCCYSKLKSSSPGCHPTLVHYTFYLQGDEIVCEPGNFCQKTACECDKAAAECFKKNLGTYKKSYSNYPNFLCKGSRPQC</sequence>
<keyword evidence="3 6" id="KW-1015">Disulfide bond</keyword>
<dbReference type="EC" id="3.1.1.4" evidence="8"/>
<evidence type="ECO:0000313" key="10">
    <source>
        <dbReference type="Ensembl" id="ENSABRP00000024858.1"/>
    </source>
</evidence>
<dbReference type="GO" id="GO:0005783">
    <property type="term" value="C:endoplasmic reticulum"/>
    <property type="evidence" value="ECO:0007669"/>
    <property type="project" value="Ensembl"/>
</dbReference>
<dbReference type="GO" id="GO:0034374">
    <property type="term" value="P:low-density lipoprotein particle remodeling"/>
    <property type="evidence" value="ECO:0007669"/>
    <property type="project" value="Ensembl"/>
</dbReference>
<dbReference type="GO" id="GO:0016042">
    <property type="term" value="P:lipid catabolic process"/>
    <property type="evidence" value="ECO:0007669"/>
    <property type="project" value="InterPro"/>
</dbReference>
<evidence type="ECO:0000256" key="6">
    <source>
        <dbReference type="PIRSR" id="PIRSR601211-3"/>
    </source>
</evidence>
<feature type="binding site" evidence="5">
    <location>
        <position position="100"/>
    </location>
    <ligand>
        <name>Ca(2+)</name>
        <dbReference type="ChEBI" id="CHEBI:29108"/>
    </ligand>
</feature>
<keyword evidence="5 8" id="KW-0106">Calcium</keyword>
<dbReference type="GO" id="GO:0005543">
    <property type="term" value="F:phospholipid binding"/>
    <property type="evidence" value="ECO:0007669"/>
    <property type="project" value="Ensembl"/>
</dbReference>
<comment type="similarity">
    <text evidence="7">Belongs to the phospholipase A2 family.</text>
</comment>
<feature type="signal peptide" evidence="8">
    <location>
        <begin position="1"/>
        <end position="17"/>
    </location>
</feature>
<feature type="disulfide bond" evidence="6">
    <location>
        <begin position="122"/>
        <end position="199"/>
    </location>
</feature>
<keyword evidence="8" id="KW-0378">Hydrolase</keyword>
<dbReference type="PANTHER" id="PTHR11716:SF9">
    <property type="entry name" value="PHOSPHOLIPASE A2, MEMBRANE ASSOCIATED"/>
    <property type="match status" value="1"/>
</dbReference>
<dbReference type="InterPro" id="IPR033112">
    <property type="entry name" value="PLA2_Asp_AS"/>
</dbReference>
<feature type="binding site" evidence="5">
    <location>
        <position position="121"/>
    </location>
    <ligand>
        <name>Ca(2+)</name>
        <dbReference type="ChEBI" id="CHEBI:29108"/>
    </ligand>
</feature>
<reference evidence="10" key="2">
    <citation type="submission" date="2025-09" db="UniProtKB">
        <authorList>
            <consortium name="Ensembl"/>
        </authorList>
    </citation>
    <scope>IDENTIFICATION</scope>
</reference>
<dbReference type="GO" id="GO:0050830">
    <property type="term" value="P:defense response to Gram-positive bacterium"/>
    <property type="evidence" value="ECO:0007669"/>
    <property type="project" value="Ensembl"/>
</dbReference>
<name>A0A8B9CSU0_9AVES</name>
<dbReference type="AlphaFoldDB" id="A0A8B9CSU0"/>
<dbReference type="GO" id="GO:0042130">
    <property type="term" value="P:negative regulation of T cell proliferation"/>
    <property type="evidence" value="ECO:0007669"/>
    <property type="project" value="TreeGrafter"/>
</dbReference>
<dbReference type="GO" id="GO:0046473">
    <property type="term" value="P:phosphatidic acid metabolic process"/>
    <property type="evidence" value="ECO:0007669"/>
    <property type="project" value="Ensembl"/>
</dbReference>